<comment type="catalytic activity">
    <reaction evidence="1">
        <text>ATP + protein L-histidine = ADP + protein N-phospho-L-histidine.</text>
        <dbReference type="EC" id="2.7.13.3"/>
    </reaction>
</comment>
<keyword evidence="7" id="KW-0067">ATP-binding</keyword>
<dbReference type="InterPro" id="IPR036890">
    <property type="entry name" value="HATPase_C_sf"/>
</dbReference>
<dbReference type="PANTHER" id="PTHR24421">
    <property type="entry name" value="NITRATE/NITRITE SENSOR PROTEIN NARX-RELATED"/>
    <property type="match status" value="1"/>
</dbReference>
<feature type="region of interest" description="Disordered" evidence="9">
    <location>
        <begin position="317"/>
        <end position="336"/>
    </location>
</feature>
<evidence type="ECO:0000256" key="4">
    <source>
        <dbReference type="ARBA" id="ARBA00022679"/>
    </source>
</evidence>
<keyword evidence="4" id="KW-0808">Transferase</keyword>
<dbReference type="InterPro" id="IPR005467">
    <property type="entry name" value="His_kinase_dom"/>
</dbReference>
<evidence type="ECO:0000256" key="2">
    <source>
        <dbReference type="ARBA" id="ARBA00012438"/>
    </source>
</evidence>
<evidence type="ECO:0000256" key="3">
    <source>
        <dbReference type="ARBA" id="ARBA00022553"/>
    </source>
</evidence>
<dbReference type="GO" id="GO:0000155">
    <property type="term" value="F:phosphorelay sensor kinase activity"/>
    <property type="evidence" value="ECO:0007669"/>
    <property type="project" value="InterPro"/>
</dbReference>
<keyword evidence="8" id="KW-0902">Two-component regulatory system</keyword>
<keyword evidence="6 12" id="KW-0418">Kinase</keyword>
<keyword evidence="13" id="KW-1185">Reference proteome</keyword>
<evidence type="ECO:0000256" key="8">
    <source>
        <dbReference type="ARBA" id="ARBA00023012"/>
    </source>
</evidence>
<evidence type="ECO:0000313" key="12">
    <source>
        <dbReference type="EMBL" id="MCD5310266.1"/>
    </source>
</evidence>
<keyword evidence="5" id="KW-0547">Nucleotide-binding</keyword>
<protein>
    <recommendedName>
        <fullName evidence="2">histidine kinase</fullName>
        <ecNumber evidence="2">2.7.13.3</ecNumber>
    </recommendedName>
</protein>
<dbReference type="AlphaFoldDB" id="A0A9X1NBJ9"/>
<evidence type="ECO:0000256" key="1">
    <source>
        <dbReference type="ARBA" id="ARBA00000085"/>
    </source>
</evidence>
<feature type="domain" description="Histidine kinase" evidence="11">
    <location>
        <begin position="282"/>
        <end position="370"/>
    </location>
</feature>
<feature type="transmembrane region" description="Helical" evidence="10">
    <location>
        <begin position="99"/>
        <end position="118"/>
    </location>
</feature>
<keyword evidence="10" id="KW-0812">Transmembrane</keyword>
<proteinExistence type="predicted"/>
<dbReference type="GO" id="GO:0046983">
    <property type="term" value="F:protein dimerization activity"/>
    <property type="evidence" value="ECO:0007669"/>
    <property type="project" value="InterPro"/>
</dbReference>
<evidence type="ECO:0000256" key="10">
    <source>
        <dbReference type="SAM" id="Phobius"/>
    </source>
</evidence>
<organism evidence="12 13">
    <name type="scientific">Kineosporia babensis</name>
    <dbReference type="NCBI Taxonomy" id="499548"/>
    <lineage>
        <taxon>Bacteria</taxon>
        <taxon>Bacillati</taxon>
        <taxon>Actinomycetota</taxon>
        <taxon>Actinomycetes</taxon>
        <taxon>Kineosporiales</taxon>
        <taxon>Kineosporiaceae</taxon>
        <taxon>Kineosporia</taxon>
    </lineage>
</organism>
<keyword evidence="3" id="KW-0597">Phosphoprotein</keyword>
<accession>A0A9X1NBJ9</accession>
<dbReference type="Proteomes" id="UP001138997">
    <property type="component" value="Unassembled WGS sequence"/>
</dbReference>
<evidence type="ECO:0000313" key="13">
    <source>
        <dbReference type="Proteomes" id="UP001138997"/>
    </source>
</evidence>
<dbReference type="InterPro" id="IPR011712">
    <property type="entry name" value="Sig_transdc_His_kin_sub3_dim/P"/>
</dbReference>
<dbReference type="Pfam" id="PF07730">
    <property type="entry name" value="HisKA_3"/>
    <property type="match status" value="1"/>
</dbReference>
<dbReference type="PROSITE" id="PS50109">
    <property type="entry name" value="HIS_KIN"/>
    <property type="match status" value="1"/>
</dbReference>
<dbReference type="RefSeq" id="WP_231439192.1">
    <property type="nucleotide sequence ID" value="NZ_JAJOMB010000002.1"/>
</dbReference>
<feature type="compositionally biased region" description="Polar residues" evidence="9">
    <location>
        <begin position="322"/>
        <end position="331"/>
    </location>
</feature>
<dbReference type="InterPro" id="IPR003594">
    <property type="entry name" value="HATPase_dom"/>
</dbReference>
<evidence type="ECO:0000259" key="11">
    <source>
        <dbReference type="PROSITE" id="PS50109"/>
    </source>
</evidence>
<dbReference type="EMBL" id="JAJOMB010000002">
    <property type="protein sequence ID" value="MCD5310266.1"/>
    <property type="molecule type" value="Genomic_DNA"/>
</dbReference>
<dbReference type="InterPro" id="IPR050482">
    <property type="entry name" value="Sensor_HK_TwoCompSys"/>
</dbReference>
<evidence type="ECO:0000256" key="5">
    <source>
        <dbReference type="ARBA" id="ARBA00022741"/>
    </source>
</evidence>
<comment type="caution">
    <text evidence="12">The sequence shown here is derived from an EMBL/GenBank/DDBJ whole genome shotgun (WGS) entry which is preliminary data.</text>
</comment>
<dbReference type="Gene3D" id="3.30.565.10">
    <property type="entry name" value="Histidine kinase-like ATPase, C-terminal domain"/>
    <property type="match status" value="1"/>
</dbReference>
<sequence>MIRIARPLLIDVALVLACSVAMFTEQALRNLPPSPAAGAMFVVTSLPVLLRRQAPSGSLVLAFVALFGLAELDVDIYSTIGFPAVLCAYTLADRYGRRAALISAPIAAGLTIAILQIYSPHVLFSWSTVQNLALVVLPLALGVAAHDHRAWREVMVERAQAAERNQEEIARRRVSDERLRIARDVHDVVAHALVTINVQAGVGAFLVRTDPDEAHLALRTIKQVSGDALGDLRATLGVIRSPQGIDTLGDLAESLRTAGLQITLDVKTEEGLPTSVDSTAYRIVQESLTNTLKHAGRTSARITVAQQEGRLLIEITDDGGTPTEQQLSVSGSGNGLRGMRERAAALGGSLEAGPGPDGGWRVTAELPLSSPLEVPAT</sequence>
<dbReference type="GO" id="GO:0016020">
    <property type="term" value="C:membrane"/>
    <property type="evidence" value="ECO:0007669"/>
    <property type="project" value="InterPro"/>
</dbReference>
<keyword evidence="10" id="KW-0472">Membrane</keyword>
<dbReference type="Pfam" id="PF02518">
    <property type="entry name" value="HATPase_c"/>
    <property type="match status" value="1"/>
</dbReference>
<dbReference type="GO" id="GO:0005524">
    <property type="term" value="F:ATP binding"/>
    <property type="evidence" value="ECO:0007669"/>
    <property type="project" value="UniProtKB-KW"/>
</dbReference>
<evidence type="ECO:0000256" key="9">
    <source>
        <dbReference type="SAM" id="MobiDB-lite"/>
    </source>
</evidence>
<evidence type="ECO:0000256" key="7">
    <source>
        <dbReference type="ARBA" id="ARBA00022840"/>
    </source>
</evidence>
<dbReference type="PANTHER" id="PTHR24421:SF10">
    <property type="entry name" value="NITRATE_NITRITE SENSOR PROTEIN NARQ"/>
    <property type="match status" value="1"/>
</dbReference>
<name>A0A9X1NBJ9_9ACTN</name>
<gene>
    <name evidence="12" type="ORF">LR394_05110</name>
</gene>
<dbReference type="SUPFAM" id="SSF55874">
    <property type="entry name" value="ATPase domain of HSP90 chaperone/DNA topoisomerase II/histidine kinase"/>
    <property type="match status" value="1"/>
</dbReference>
<keyword evidence="10" id="KW-1133">Transmembrane helix</keyword>
<dbReference type="CDD" id="cd16917">
    <property type="entry name" value="HATPase_UhpB-NarQ-NarX-like"/>
    <property type="match status" value="1"/>
</dbReference>
<feature type="transmembrane region" description="Helical" evidence="10">
    <location>
        <begin position="124"/>
        <end position="145"/>
    </location>
</feature>
<dbReference type="Gene3D" id="1.20.5.1930">
    <property type="match status" value="1"/>
</dbReference>
<reference evidence="12" key="1">
    <citation type="submission" date="2021-11" db="EMBL/GenBank/DDBJ databases">
        <title>Streptomyces corallinus and Kineosporia corallina sp. nov., two new coral-derived marine actinobacteria.</title>
        <authorList>
            <person name="Buangrab K."/>
            <person name="Sutthacheep M."/>
            <person name="Yeemin T."/>
            <person name="Harunari E."/>
            <person name="Igarashi Y."/>
            <person name="Sripreechasak P."/>
            <person name="Kanchanasin P."/>
            <person name="Tanasupawat S."/>
            <person name="Phongsopitanun W."/>
        </authorList>
    </citation>
    <scope>NUCLEOTIDE SEQUENCE</scope>
    <source>
        <strain evidence="12">JCM 31032</strain>
    </source>
</reference>
<dbReference type="EC" id="2.7.13.3" evidence="2"/>
<evidence type="ECO:0000256" key="6">
    <source>
        <dbReference type="ARBA" id="ARBA00022777"/>
    </source>
</evidence>